<organism evidence="1 2">
    <name type="scientific">Xenorhabdus eapokensis</name>
    <dbReference type="NCBI Taxonomy" id="1873482"/>
    <lineage>
        <taxon>Bacteria</taxon>
        <taxon>Pseudomonadati</taxon>
        <taxon>Pseudomonadota</taxon>
        <taxon>Gammaproteobacteria</taxon>
        <taxon>Enterobacterales</taxon>
        <taxon>Morganellaceae</taxon>
        <taxon>Xenorhabdus</taxon>
    </lineage>
</organism>
<name>A0A1Q5TSW4_9GAMM</name>
<dbReference type="CDD" id="cd12913">
    <property type="entry name" value="PDC1_MCP_like"/>
    <property type="match status" value="1"/>
</dbReference>
<gene>
    <name evidence="1" type="ORF">Xedl_01909</name>
</gene>
<evidence type="ECO:0008006" key="3">
    <source>
        <dbReference type="Google" id="ProtNLM"/>
    </source>
</evidence>
<dbReference type="STRING" id="1873482.Xedl_01909"/>
<evidence type="ECO:0000313" key="2">
    <source>
        <dbReference type="Proteomes" id="UP000186268"/>
    </source>
</evidence>
<dbReference type="Gene3D" id="3.30.450.20">
    <property type="entry name" value="PAS domain"/>
    <property type="match status" value="1"/>
</dbReference>
<reference evidence="1 2" key="1">
    <citation type="submission" date="2016-09" db="EMBL/GenBank/DDBJ databases">
        <title>Xenorhabdus thuongxuanensis sp. nov. and Xenorhabdus eapokensis sp. nov., isolated from Steinernema species.</title>
        <authorList>
            <person name="Kaempfer P."/>
            <person name="Tobias N.J."/>
            <person name="Phan Ke L."/>
            <person name="Bode H.B."/>
            <person name="Glaeser S.P."/>
        </authorList>
    </citation>
    <scope>NUCLEOTIDE SEQUENCE [LARGE SCALE GENOMIC DNA]</scope>
    <source>
        <strain evidence="1 2">DL20</strain>
    </source>
</reference>
<keyword evidence="2" id="KW-1185">Reference proteome</keyword>
<sequence length="259" mass="28912">MGAIITGGHMYNDIHVKRARNILDDILVAAQRATATLADKTARILLDLPLYRTEGVRLEQDQRNALQKHIHDVLHHNVWCNGAGFASYAVTKTVGEESDYWTLEWWRQEGKTIQYAQLEQNQEQRRRLDFRLFEWFRQPASRHLPVIDGPYVDYVCNGAYTITIAHPVLIGKEFAGVAAVDILVSTLDRLLLPILGAIGKPALIINDDARVVTSTVPGVRSGSLLKNQDVNQSANGEAPSLRLVILPSSHTESPRAFVC</sequence>
<dbReference type="EMBL" id="MKGQ01000010">
    <property type="protein sequence ID" value="OKP03312.1"/>
    <property type="molecule type" value="Genomic_DNA"/>
</dbReference>
<accession>A0A1Q5TSW4</accession>
<evidence type="ECO:0000313" key="1">
    <source>
        <dbReference type="EMBL" id="OKP03312.1"/>
    </source>
</evidence>
<dbReference type="AlphaFoldDB" id="A0A1Q5TSW4"/>
<protein>
    <recommendedName>
        <fullName evidence="3">Cache domain-containing protein</fullName>
    </recommendedName>
</protein>
<dbReference type="Proteomes" id="UP000186268">
    <property type="component" value="Unassembled WGS sequence"/>
</dbReference>
<proteinExistence type="predicted"/>
<comment type="caution">
    <text evidence="1">The sequence shown here is derived from an EMBL/GenBank/DDBJ whole genome shotgun (WGS) entry which is preliminary data.</text>
</comment>